<evidence type="ECO:0000256" key="10">
    <source>
        <dbReference type="ARBA" id="ARBA00031145"/>
    </source>
</evidence>
<dbReference type="GO" id="GO:0006747">
    <property type="term" value="P:FAD biosynthetic process"/>
    <property type="evidence" value="ECO:0007669"/>
    <property type="project" value="TreeGrafter"/>
</dbReference>
<dbReference type="Pfam" id="PF01507">
    <property type="entry name" value="PAPS_reduct"/>
    <property type="match status" value="1"/>
</dbReference>
<evidence type="ECO:0000256" key="2">
    <source>
        <dbReference type="ARBA" id="ARBA00012393"/>
    </source>
</evidence>
<evidence type="ECO:0000256" key="7">
    <source>
        <dbReference type="ARBA" id="ARBA00022741"/>
    </source>
</evidence>
<dbReference type="Gene3D" id="3.40.50.620">
    <property type="entry name" value="HUPs"/>
    <property type="match status" value="1"/>
</dbReference>
<evidence type="ECO:0000256" key="4">
    <source>
        <dbReference type="ARBA" id="ARBA00022643"/>
    </source>
</evidence>
<evidence type="ECO:0000256" key="1">
    <source>
        <dbReference type="ARBA" id="ARBA00004726"/>
    </source>
</evidence>
<dbReference type="PANTHER" id="PTHR23293:SF9">
    <property type="entry name" value="FAD SYNTHASE"/>
    <property type="match status" value="1"/>
</dbReference>
<dbReference type="GO" id="GO:0005524">
    <property type="term" value="F:ATP binding"/>
    <property type="evidence" value="ECO:0007669"/>
    <property type="project" value="UniProtKB-KW"/>
</dbReference>
<proteinExistence type="predicted"/>
<evidence type="ECO:0000313" key="14">
    <source>
        <dbReference type="EMBL" id="CAG9860827.1"/>
    </source>
</evidence>
<keyword evidence="9" id="KW-0067">ATP-binding</keyword>
<evidence type="ECO:0000259" key="13">
    <source>
        <dbReference type="Pfam" id="PF01507"/>
    </source>
</evidence>
<evidence type="ECO:0000256" key="8">
    <source>
        <dbReference type="ARBA" id="ARBA00022827"/>
    </source>
</evidence>
<dbReference type="EC" id="2.7.7.2" evidence="2"/>
<dbReference type="GO" id="GO:0003919">
    <property type="term" value="F:FMN adenylyltransferase activity"/>
    <property type="evidence" value="ECO:0007669"/>
    <property type="project" value="UniProtKB-EC"/>
</dbReference>
<reference evidence="14" key="1">
    <citation type="submission" date="2022-01" db="EMBL/GenBank/DDBJ databases">
        <authorList>
            <person name="King R."/>
        </authorList>
    </citation>
    <scope>NUCLEOTIDE SEQUENCE</scope>
</reference>
<accession>A0A9N9XQC5</accession>
<dbReference type="EMBL" id="OU900096">
    <property type="protein sequence ID" value="CAG9860827.1"/>
    <property type="molecule type" value="Genomic_DNA"/>
</dbReference>
<keyword evidence="15" id="KW-1185">Reference proteome</keyword>
<dbReference type="OrthoDB" id="270728at2759"/>
<feature type="domain" description="Phosphoadenosine phosphosulphate reductase" evidence="13">
    <location>
        <begin position="254"/>
        <end position="409"/>
    </location>
</feature>
<dbReference type="Proteomes" id="UP001153712">
    <property type="component" value="Chromosome 3"/>
</dbReference>
<evidence type="ECO:0000313" key="15">
    <source>
        <dbReference type="Proteomes" id="UP001153712"/>
    </source>
</evidence>
<dbReference type="PANTHER" id="PTHR23293">
    <property type="entry name" value="FAD SYNTHETASE-RELATED FMN ADENYLYLTRANSFERASE"/>
    <property type="match status" value="1"/>
</dbReference>
<evidence type="ECO:0000256" key="3">
    <source>
        <dbReference type="ARBA" id="ARBA00022630"/>
    </source>
</evidence>
<keyword evidence="6" id="KW-0548">Nucleotidyltransferase</keyword>
<evidence type="ECO:0000256" key="12">
    <source>
        <dbReference type="ARBA" id="ARBA00049494"/>
    </source>
</evidence>
<gene>
    <name evidence="14" type="ORF">PHYEVI_LOCUS7175</name>
</gene>
<evidence type="ECO:0000256" key="6">
    <source>
        <dbReference type="ARBA" id="ARBA00022695"/>
    </source>
</evidence>
<dbReference type="AlphaFoldDB" id="A0A9N9XQC5"/>
<keyword evidence="4" id="KW-0288">FMN</keyword>
<comment type="catalytic activity">
    <reaction evidence="12">
        <text>FMN + ATP + H(+) = FAD + diphosphate</text>
        <dbReference type="Rhea" id="RHEA:17237"/>
        <dbReference type="ChEBI" id="CHEBI:15378"/>
        <dbReference type="ChEBI" id="CHEBI:30616"/>
        <dbReference type="ChEBI" id="CHEBI:33019"/>
        <dbReference type="ChEBI" id="CHEBI:57692"/>
        <dbReference type="ChEBI" id="CHEBI:58210"/>
        <dbReference type="EC" id="2.7.7.2"/>
    </reaction>
</comment>
<evidence type="ECO:0000256" key="11">
    <source>
        <dbReference type="ARBA" id="ARBA00031871"/>
    </source>
</evidence>
<protein>
    <recommendedName>
        <fullName evidence="2">FAD synthase</fullName>
        <ecNumber evidence="2">2.7.7.2</ecNumber>
    </recommendedName>
    <alternativeName>
        <fullName evidence="10">FAD pyrophosphorylase</fullName>
    </alternativeName>
    <alternativeName>
        <fullName evidence="11">FMN adenylyltransferase</fullName>
    </alternativeName>
</protein>
<keyword evidence="8" id="KW-0274">FAD</keyword>
<organism evidence="14 15">
    <name type="scientific">Phyllotreta striolata</name>
    <name type="common">Striped flea beetle</name>
    <name type="synonym">Crioceris striolata</name>
    <dbReference type="NCBI Taxonomy" id="444603"/>
    <lineage>
        <taxon>Eukaryota</taxon>
        <taxon>Metazoa</taxon>
        <taxon>Ecdysozoa</taxon>
        <taxon>Arthropoda</taxon>
        <taxon>Hexapoda</taxon>
        <taxon>Insecta</taxon>
        <taxon>Pterygota</taxon>
        <taxon>Neoptera</taxon>
        <taxon>Endopterygota</taxon>
        <taxon>Coleoptera</taxon>
        <taxon>Polyphaga</taxon>
        <taxon>Cucujiformia</taxon>
        <taxon>Chrysomeloidea</taxon>
        <taxon>Chrysomelidae</taxon>
        <taxon>Galerucinae</taxon>
        <taxon>Alticini</taxon>
        <taxon>Phyllotreta</taxon>
    </lineage>
</organism>
<evidence type="ECO:0000256" key="5">
    <source>
        <dbReference type="ARBA" id="ARBA00022679"/>
    </source>
</evidence>
<dbReference type="InterPro" id="IPR014729">
    <property type="entry name" value="Rossmann-like_a/b/a_fold"/>
</dbReference>
<dbReference type="SUPFAM" id="SSF52402">
    <property type="entry name" value="Adenine nucleotide alpha hydrolases-like"/>
    <property type="match status" value="1"/>
</dbReference>
<dbReference type="CDD" id="cd23948">
    <property type="entry name" value="FAD_synthase"/>
    <property type="match status" value="1"/>
</dbReference>
<dbReference type="InterPro" id="IPR002500">
    <property type="entry name" value="PAPS_reduct_dom"/>
</dbReference>
<evidence type="ECO:0000256" key="9">
    <source>
        <dbReference type="ARBA" id="ARBA00022840"/>
    </source>
</evidence>
<keyword evidence="3" id="KW-0285">Flavoprotein</keyword>
<keyword evidence="5" id="KW-0808">Transferase</keyword>
<sequence>MFKSAVIVLVRNGSNEENDRINTYLSSQLSLINFQTIKTVVANEEEKELTEKLTNFSKECDIILLVGNPNNILFKSLSDVCYNETKSHEEITKKYTTDKDFMLPSHAKLLAHPALSFPVIHLQRIFILKRGIVEIQFSHALQSHLQKYTSEMLFTKTIRVHLNGNSAKILDNLQNGANVKLHVEDSTSILTVASAKLEAVVGCEKLLKNELGENFFESSIFSDSLKEIYESDDDNIRNSIRVIKESFYLYGPENIFLSFNGGKDCTVLLHLVYAVLKTNFPDFKTPIVCLYVKGNEAFEEQDNFISLCETYYNLKIFEYTVGIKSALQEILSKEPHFKAVLMGTRRTDPYSQHLNVFQMTDADWPQIMRISPLLDWRYTDIWDYLLLYKVPYCKLYDLGYTSLGSSANTIRNPALTYYDAEKQETRYLPAYKLLNEIEERSGRNVRK</sequence>
<keyword evidence="7" id="KW-0547">Nucleotide-binding</keyword>
<comment type="pathway">
    <text evidence="1">Cofactor biosynthesis; FAD biosynthesis; FAD from FMN: step 1/1.</text>
</comment>
<name>A0A9N9XQC5_PHYSR</name>